<evidence type="ECO:0000256" key="4">
    <source>
        <dbReference type="PIRSR" id="PIRSR001112-1"/>
    </source>
</evidence>
<feature type="active site" description="Proton acceptor" evidence="4">
    <location>
        <position position="356"/>
    </location>
</feature>
<dbReference type="PANTHER" id="PTHR21661">
    <property type="entry name" value="EPOXIDE HYDROLASE 1-RELATED"/>
    <property type="match status" value="1"/>
</dbReference>
<dbReference type="InterPro" id="IPR000639">
    <property type="entry name" value="Epox_hydrolase-like"/>
</dbReference>
<dbReference type="AlphaFoldDB" id="A0A4Q4MTV0"/>
<dbReference type="EMBL" id="PDXA01000004">
    <property type="protein sequence ID" value="RYN58930.1"/>
    <property type="molecule type" value="Genomic_DNA"/>
</dbReference>
<dbReference type="Pfam" id="PF06441">
    <property type="entry name" value="EHN"/>
    <property type="match status" value="1"/>
</dbReference>
<dbReference type="Proteomes" id="UP000292402">
    <property type="component" value="Unassembled WGS sequence"/>
</dbReference>
<comment type="similarity">
    <text evidence="2">Belongs to the peptidase S33 family.</text>
</comment>
<dbReference type="Gene3D" id="3.40.50.1820">
    <property type="entry name" value="alpha/beta hydrolase"/>
    <property type="match status" value="1"/>
</dbReference>
<dbReference type="PANTHER" id="PTHR21661:SF39">
    <property type="entry name" value="HYDROLASE, PUTATIVE (AFU_ORTHOLOGUE AFUA_3G08960)-RELATED"/>
    <property type="match status" value="1"/>
</dbReference>
<organism evidence="6 7">
    <name type="scientific">Alternaria tenuissima</name>
    <dbReference type="NCBI Taxonomy" id="119927"/>
    <lineage>
        <taxon>Eukaryota</taxon>
        <taxon>Fungi</taxon>
        <taxon>Dikarya</taxon>
        <taxon>Ascomycota</taxon>
        <taxon>Pezizomycotina</taxon>
        <taxon>Dothideomycetes</taxon>
        <taxon>Pleosporomycetidae</taxon>
        <taxon>Pleosporales</taxon>
        <taxon>Pleosporineae</taxon>
        <taxon>Pleosporaceae</taxon>
        <taxon>Alternaria</taxon>
        <taxon>Alternaria sect. Alternaria</taxon>
        <taxon>Alternaria alternata complex</taxon>
    </lineage>
</organism>
<gene>
    <name evidence="6" type="ORF">AA0114_g1759</name>
</gene>
<comment type="caution">
    <text evidence="6">The sequence shown here is derived from an EMBL/GenBank/DDBJ whole genome shotgun (WGS) entry which is preliminary data.</text>
</comment>
<evidence type="ECO:0000256" key="3">
    <source>
        <dbReference type="ARBA" id="ARBA00022801"/>
    </source>
</evidence>
<feature type="active site" description="Proton donor" evidence="4">
    <location>
        <position position="304"/>
    </location>
</feature>
<evidence type="ECO:0000313" key="6">
    <source>
        <dbReference type="EMBL" id="RYN58930.1"/>
    </source>
</evidence>
<dbReference type="GO" id="GO:0004301">
    <property type="term" value="F:epoxide hydrolase activity"/>
    <property type="evidence" value="ECO:0007669"/>
    <property type="project" value="TreeGrafter"/>
</dbReference>
<dbReference type="GO" id="GO:0097176">
    <property type="term" value="P:epoxide metabolic process"/>
    <property type="evidence" value="ECO:0007669"/>
    <property type="project" value="TreeGrafter"/>
</dbReference>
<comment type="pathway">
    <text evidence="1">Mycotoxin biosynthesis.</text>
</comment>
<evidence type="ECO:0000256" key="1">
    <source>
        <dbReference type="ARBA" id="ARBA00004685"/>
    </source>
</evidence>
<dbReference type="SUPFAM" id="SSF53474">
    <property type="entry name" value="alpha/beta-Hydrolases"/>
    <property type="match status" value="1"/>
</dbReference>
<dbReference type="PRINTS" id="PR00412">
    <property type="entry name" value="EPOXHYDRLASE"/>
</dbReference>
<keyword evidence="3" id="KW-0378">Hydrolase</keyword>
<accession>A0A4Q4MTV0</accession>
<name>A0A4Q4MTV0_9PLEO</name>
<feature type="domain" description="Epoxide hydrolase N-terminal" evidence="5">
    <location>
        <begin position="10"/>
        <end position="117"/>
    </location>
</feature>
<evidence type="ECO:0000259" key="5">
    <source>
        <dbReference type="Pfam" id="PF06441"/>
    </source>
</evidence>
<dbReference type="InterPro" id="IPR010497">
    <property type="entry name" value="Epoxide_hydro_N"/>
</dbReference>
<protein>
    <recommendedName>
        <fullName evidence="5">Epoxide hydrolase N-terminal domain-containing protein</fullName>
    </recommendedName>
</protein>
<proteinExistence type="inferred from homology"/>
<reference evidence="7" key="1">
    <citation type="journal article" date="2019" name="bioRxiv">
        <title>Genomics, evolutionary history and diagnostics of the Alternaria alternata species group including apple and Asian pear pathotypes.</title>
        <authorList>
            <person name="Armitage A.D."/>
            <person name="Cockerton H.M."/>
            <person name="Sreenivasaprasad S."/>
            <person name="Woodhall J.W."/>
            <person name="Lane C.R."/>
            <person name="Harrison R.J."/>
            <person name="Clarkson J.P."/>
        </authorList>
    </citation>
    <scope>NUCLEOTIDE SEQUENCE [LARGE SCALE GENOMIC DNA]</scope>
    <source>
        <strain evidence="7">FERA 1082</strain>
    </source>
</reference>
<dbReference type="InterPro" id="IPR016292">
    <property type="entry name" value="Epoxide_hydrolase"/>
</dbReference>
<dbReference type="InterPro" id="IPR029058">
    <property type="entry name" value="AB_hydrolase_fold"/>
</dbReference>
<evidence type="ECO:0000313" key="7">
    <source>
        <dbReference type="Proteomes" id="UP000292402"/>
    </source>
</evidence>
<sequence>MSYSPPSSAKPFTLHIPDQDISEWRQLLELSKLGPTTYENQQSEKNYGVTQKWISKARNYWLNKYDWRAQEKHINSFDNFQMQIDGIDLHFIGHFSDKKDAIPIVFMHGWPGSFIEFLPLLGLIRDKWTKNDLPYHIIVPSLPGYTLSARGLPIDKNWTAQDSANIIHKLMTNLGFEKYIAQGGDVGSMLGRILAQSSDACVGVHLNMMPGLDLSDTSNLDPSEKKAIGRALDWLDSGNAYALEHSHRPSTIGFVLSSNPLALLAWIGEKMLEWTDVDPTIDTILTNVSLYWFTGSLPTSLYIYRQLFGPKRLRYQHTSTPIGVSIFPYELLPGIKSLIEKECNIVFYNVHDRGGHFAALEQPELLWDDVQAFVEKVWKVQM</sequence>
<evidence type="ECO:0000256" key="2">
    <source>
        <dbReference type="ARBA" id="ARBA00010088"/>
    </source>
</evidence>
<feature type="active site" description="Nucleophile" evidence="4">
    <location>
        <position position="185"/>
    </location>
</feature>
<dbReference type="PIRSF" id="PIRSF001112">
    <property type="entry name" value="Epoxide_hydrolase"/>
    <property type="match status" value="1"/>
</dbReference>